<accession>A0A9P6RL75</accession>
<evidence type="ECO:0000313" key="2">
    <source>
        <dbReference type="EMBL" id="KAG0322674.1"/>
    </source>
</evidence>
<organism evidence="2 3">
    <name type="scientific">Linnemannia gamsii</name>
    <dbReference type="NCBI Taxonomy" id="64522"/>
    <lineage>
        <taxon>Eukaryota</taxon>
        <taxon>Fungi</taxon>
        <taxon>Fungi incertae sedis</taxon>
        <taxon>Mucoromycota</taxon>
        <taxon>Mortierellomycotina</taxon>
        <taxon>Mortierellomycetes</taxon>
        <taxon>Mortierellales</taxon>
        <taxon>Mortierellaceae</taxon>
        <taxon>Linnemannia</taxon>
    </lineage>
</organism>
<keyword evidence="3" id="KW-1185">Reference proteome</keyword>
<sequence length="123" mass="13619">MPPGQLNSRLMMTNMPPLDSALAKSAEHPRYIAAFGIAPEYRGYLTWGEQIYPLYPGAIVRRATVIELTPQNVKLRYPNGRIRSIPFAFDTRIAWPITAAPSTPPDLPPLPAATKPLRPSVEP</sequence>
<dbReference type="Proteomes" id="UP000823405">
    <property type="component" value="Unassembled WGS sequence"/>
</dbReference>
<evidence type="ECO:0000256" key="1">
    <source>
        <dbReference type="SAM" id="MobiDB-lite"/>
    </source>
</evidence>
<feature type="compositionally biased region" description="Pro residues" evidence="1">
    <location>
        <begin position="102"/>
        <end position="111"/>
    </location>
</feature>
<reference evidence="2" key="1">
    <citation type="journal article" date="2020" name="Fungal Divers.">
        <title>Resolving the Mortierellaceae phylogeny through synthesis of multi-gene phylogenetics and phylogenomics.</title>
        <authorList>
            <person name="Vandepol N."/>
            <person name="Liber J."/>
            <person name="Desiro A."/>
            <person name="Na H."/>
            <person name="Kennedy M."/>
            <person name="Barry K."/>
            <person name="Grigoriev I.V."/>
            <person name="Miller A.N."/>
            <person name="O'Donnell K."/>
            <person name="Stajich J.E."/>
            <person name="Bonito G."/>
        </authorList>
    </citation>
    <scope>NUCLEOTIDE SEQUENCE</scope>
    <source>
        <strain evidence="2">NVP60</strain>
    </source>
</reference>
<dbReference type="AlphaFoldDB" id="A0A9P6RL75"/>
<evidence type="ECO:0000313" key="3">
    <source>
        <dbReference type="Proteomes" id="UP000823405"/>
    </source>
</evidence>
<dbReference type="EMBL" id="JAAAIN010000023">
    <property type="protein sequence ID" value="KAG0322674.1"/>
    <property type="molecule type" value="Genomic_DNA"/>
</dbReference>
<feature type="region of interest" description="Disordered" evidence="1">
    <location>
        <begin position="100"/>
        <end position="123"/>
    </location>
</feature>
<name>A0A9P6RL75_9FUNG</name>
<gene>
    <name evidence="2" type="ORF">BGZ97_005007</name>
</gene>
<comment type="caution">
    <text evidence="2">The sequence shown here is derived from an EMBL/GenBank/DDBJ whole genome shotgun (WGS) entry which is preliminary data.</text>
</comment>
<protein>
    <submittedName>
        <fullName evidence="2">Uncharacterized protein</fullName>
    </submittedName>
</protein>
<proteinExistence type="predicted"/>
<feature type="compositionally biased region" description="Low complexity" evidence="1">
    <location>
        <begin position="112"/>
        <end position="123"/>
    </location>
</feature>